<reference evidence="2 3" key="1">
    <citation type="submission" date="2020-05" db="EMBL/GenBank/DDBJ databases">
        <title>Distinct polysaccharide utilization as determinants for interspecies competition between intestinal Prevotella spp.</title>
        <authorList>
            <person name="Galvez E.J.C."/>
            <person name="Iljazovic A."/>
            <person name="Strowig T."/>
        </authorList>
    </citation>
    <scope>NUCLEOTIDE SEQUENCE [LARGE SCALE GENOMIC DNA]</scope>
    <source>
        <strain evidence="2 3">PROD</strain>
    </source>
</reference>
<proteinExistence type="predicted"/>
<evidence type="ECO:0000256" key="1">
    <source>
        <dbReference type="SAM" id="SignalP"/>
    </source>
</evidence>
<evidence type="ECO:0008006" key="4">
    <source>
        <dbReference type="Google" id="ProtNLM"/>
    </source>
</evidence>
<evidence type="ECO:0000313" key="2">
    <source>
        <dbReference type="EMBL" id="NPE14517.1"/>
    </source>
</evidence>
<feature type="chain" id="PRO_5046954624" description="Lipoprotein" evidence="1">
    <location>
        <begin position="32"/>
        <end position="199"/>
    </location>
</feature>
<gene>
    <name evidence="2" type="ORF">HPS55_09310</name>
</gene>
<dbReference type="GeneID" id="82157960"/>
<name>A0ABX2AUS9_9BACT</name>
<protein>
    <recommendedName>
        <fullName evidence="4">Lipoprotein</fullName>
    </recommendedName>
</protein>
<accession>A0ABX2AUS9</accession>
<dbReference type="RefSeq" id="WP_172177924.1">
    <property type="nucleotide sequence ID" value="NZ_CASGIA010000016.1"/>
</dbReference>
<organism evidence="2 3">
    <name type="scientific">Xylanibacter rodentium</name>
    <dbReference type="NCBI Taxonomy" id="2736289"/>
    <lineage>
        <taxon>Bacteria</taxon>
        <taxon>Pseudomonadati</taxon>
        <taxon>Bacteroidota</taxon>
        <taxon>Bacteroidia</taxon>
        <taxon>Bacteroidales</taxon>
        <taxon>Prevotellaceae</taxon>
        <taxon>Xylanibacter</taxon>
    </lineage>
</organism>
<keyword evidence="1" id="KW-0732">Signal</keyword>
<dbReference type="EMBL" id="JABKKE010000014">
    <property type="protein sequence ID" value="NPE14517.1"/>
    <property type="molecule type" value="Genomic_DNA"/>
</dbReference>
<keyword evidence="3" id="KW-1185">Reference proteome</keyword>
<evidence type="ECO:0000313" key="3">
    <source>
        <dbReference type="Proteomes" id="UP001193734"/>
    </source>
</evidence>
<sequence>MTVTTITKKLLRRTLYTTASAAMTALSIVIAASCDKAEERFSDRPCYFMFRADYHNTHILARVLNNPGLFVNVKTQNRQGVRYLMVSAPFDIPAEDKEVALTTEIENRYSYTLGANNSLITGCSVTNEWRAYDGQCPYCLDNHSTTFFPLTWAEGSNGQAVRCNNCKRTYNLNYGASADGHRLVEYRVRFDGRVLTVSN</sequence>
<feature type="signal peptide" evidence="1">
    <location>
        <begin position="1"/>
        <end position="31"/>
    </location>
</feature>
<dbReference type="Proteomes" id="UP001193734">
    <property type="component" value="Unassembled WGS sequence"/>
</dbReference>
<comment type="caution">
    <text evidence="2">The sequence shown here is derived from an EMBL/GenBank/DDBJ whole genome shotgun (WGS) entry which is preliminary data.</text>
</comment>